<dbReference type="Gene3D" id="3.40.50.150">
    <property type="entry name" value="Vaccinia Virus protein VP39"/>
    <property type="match status" value="1"/>
</dbReference>
<organism evidence="1 2">
    <name type="scientific">Ephemerocybe angulata</name>
    <dbReference type="NCBI Taxonomy" id="980116"/>
    <lineage>
        <taxon>Eukaryota</taxon>
        <taxon>Fungi</taxon>
        <taxon>Dikarya</taxon>
        <taxon>Basidiomycota</taxon>
        <taxon>Agaricomycotina</taxon>
        <taxon>Agaricomycetes</taxon>
        <taxon>Agaricomycetidae</taxon>
        <taxon>Agaricales</taxon>
        <taxon>Agaricineae</taxon>
        <taxon>Psathyrellaceae</taxon>
        <taxon>Ephemerocybe</taxon>
    </lineage>
</organism>
<keyword evidence="2" id="KW-1185">Reference proteome</keyword>
<sequence length="209" mass="23519">MGGREQEEESRDDGRPCAPCGITSGLLLTSTSTTATTVQRHQTPFHLYHRYHRHIPRALDGLLDVYRSGETRTADGWKWGLHATVSSIANPRIVYSTGSLNPVVDEAVIAAALKANSEFYLLDSWAHLPAIHRRPGLHTWLLSVDRTPTTFVPTYIRCPPCLDQYRCQRQGSQREKGKCPLRRRTCPNRCVRVSRTPGWALQPPSLQPP</sequence>
<dbReference type="InterPro" id="IPR029063">
    <property type="entry name" value="SAM-dependent_MTases_sf"/>
</dbReference>
<dbReference type="OrthoDB" id="6093671at2759"/>
<name>A0A8H6M1D3_9AGAR</name>
<protein>
    <submittedName>
        <fullName evidence="1">Uncharacterized protein</fullName>
    </submittedName>
</protein>
<reference evidence="1 2" key="1">
    <citation type="submission" date="2020-07" db="EMBL/GenBank/DDBJ databases">
        <title>Comparative genomics of pyrophilous fungi reveals a link between fire events and developmental genes.</title>
        <authorList>
            <consortium name="DOE Joint Genome Institute"/>
            <person name="Steindorff A.S."/>
            <person name="Carver A."/>
            <person name="Calhoun S."/>
            <person name="Stillman K."/>
            <person name="Liu H."/>
            <person name="Lipzen A."/>
            <person name="Pangilinan J."/>
            <person name="Labutti K."/>
            <person name="Bruns T.D."/>
            <person name="Grigoriev I.V."/>
        </authorList>
    </citation>
    <scope>NUCLEOTIDE SEQUENCE [LARGE SCALE GENOMIC DNA]</scope>
    <source>
        <strain evidence="1 2">CBS 144469</strain>
    </source>
</reference>
<gene>
    <name evidence="1" type="ORF">DFP72DRAFT_505145</name>
</gene>
<comment type="caution">
    <text evidence="1">The sequence shown here is derived from an EMBL/GenBank/DDBJ whole genome shotgun (WGS) entry which is preliminary data.</text>
</comment>
<evidence type="ECO:0000313" key="2">
    <source>
        <dbReference type="Proteomes" id="UP000521943"/>
    </source>
</evidence>
<evidence type="ECO:0000313" key="1">
    <source>
        <dbReference type="EMBL" id="KAF6750800.1"/>
    </source>
</evidence>
<dbReference type="EMBL" id="JACGCI010000054">
    <property type="protein sequence ID" value="KAF6750800.1"/>
    <property type="molecule type" value="Genomic_DNA"/>
</dbReference>
<dbReference type="Proteomes" id="UP000521943">
    <property type="component" value="Unassembled WGS sequence"/>
</dbReference>
<proteinExistence type="predicted"/>
<dbReference type="AlphaFoldDB" id="A0A8H6M1D3"/>
<accession>A0A8H6M1D3</accession>